<dbReference type="EMBL" id="PDDX01000001">
    <property type="protein sequence ID" value="PHI32349.1"/>
    <property type="molecule type" value="Genomic_DNA"/>
</dbReference>
<name>A0A2C6D087_9GAMM</name>
<proteinExistence type="predicted"/>
<feature type="domain" description="AsmA" evidence="3">
    <location>
        <begin position="1"/>
        <end position="584"/>
    </location>
</feature>
<dbReference type="PANTHER" id="PTHR30441:SF9">
    <property type="entry name" value="ASMA FAMILY PROTEIN YHJG"/>
    <property type="match status" value="1"/>
</dbReference>
<keyword evidence="6" id="KW-1185">Reference proteome</keyword>
<dbReference type="OrthoDB" id="5749006at2"/>
<dbReference type="GO" id="GO:0090313">
    <property type="term" value="P:regulation of protein targeting to membrane"/>
    <property type="evidence" value="ECO:0007669"/>
    <property type="project" value="TreeGrafter"/>
</dbReference>
<keyword evidence="2" id="KW-1133">Transmembrane helix</keyword>
<evidence type="ECO:0000259" key="3">
    <source>
        <dbReference type="Pfam" id="PF05170"/>
    </source>
</evidence>
<dbReference type="InterPro" id="IPR052894">
    <property type="entry name" value="AsmA-related"/>
</dbReference>
<feature type="region of interest" description="Disordered" evidence="1">
    <location>
        <begin position="678"/>
        <end position="707"/>
    </location>
</feature>
<dbReference type="AlphaFoldDB" id="A0A2C6D087"/>
<evidence type="ECO:0000313" key="6">
    <source>
        <dbReference type="Proteomes" id="UP000224974"/>
    </source>
</evidence>
<reference evidence="5 7" key="3">
    <citation type="submission" date="2019-03" db="EMBL/GenBank/DDBJ databases">
        <authorList>
            <consortium name="Pathogen Informatics"/>
        </authorList>
    </citation>
    <scope>NUCLEOTIDE SEQUENCE [LARGE SCALE GENOMIC DNA]</scope>
    <source>
        <strain evidence="5 7">NCTC12282</strain>
    </source>
</reference>
<keyword evidence="2" id="KW-0472">Membrane</keyword>
<feature type="compositionally biased region" description="Basic residues" evidence="1">
    <location>
        <begin position="694"/>
        <end position="707"/>
    </location>
</feature>
<dbReference type="Proteomes" id="UP000373449">
    <property type="component" value="Unassembled WGS sequence"/>
</dbReference>
<reference evidence="6" key="2">
    <citation type="submission" date="2017-09" db="EMBL/GenBank/DDBJ databases">
        <title>FDA dAtabase for Regulatory Grade micrObial Sequences (FDA-ARGOS): Supporting development and validation of Infectious Disease Dx tests.</title>
        <authorList>
            <person name="Minogue T."/>
            <person name="Wolcott M."/>
            <person name="Wasieloski L."/>
            <person name="Aguilar W."/>
            <person name="Moore D."/>
            <person name="Tallon L."/>
            <person name="Sadzewicz L."/>
            <person name="Ott S."/>
            <person name="Zhao X."/>
            <person name="Nagaraj S."/>
            <person name="Vavikolanu K."/>
            <person name="Aluvathingal J."/>
            <person name="Nadendla S."/>
            <person name="Sichtig H."/>
        </authorList>
    </citation>
    <scope>NUCLEOTIDE SEQUENCE [LARGE SCALE GENOMIC DNA]</scope>
    <source>
        <strain evidence="6">FDAARGOS_387</strain>
    </source>
</reference>
<evidence type="ECO:0000313" key="7">
    <source>
        <dbReference type="Proteomes" id="UP000373449"/>
    </source>
</evidence>
<dbReference type="Pfam" id="PF05170">
    <property type="entry name" value="AsmA"/>
    <property type="match status" value="1"/>
</dbReference>
<keyword evidence="2" id="KW-0812">Transmembrane</keyword>
<evidence type="ECO:0000313" key="4">
    <source>
        <dbReference type="EMBL" id="PHI32349.1"/>
    </source>
</evidence>
<dbReference type="GO" id="GO:0005886">
    <property type="term" value="C:plasma membrane"/>
    <property type="evidence" value="ECO:0007669"/>
    <property type="project" value="TreeGrafter"/>
</dbReference>
<dbReference type="InterPro" id="IPR007844">
    <property type="entry name" value="AsmA"/>
</dbReference>
<dbReference type="PANTHER" id="PTHR30441">
    <property type="entry name" value="DUF748 DOMAIN-CONTAINING PROTEIN"/>
    <property type="match status" value="1"/>
</dbReference>
<dbReference type="STRING" id="1111728.GCA_000427805_01438"/>
<evidence type="ECO:0000256" key="2">
    <source>
        <dbReference type="SAM" id="Phobius"/>
    </source>
</evidence>
<sequence length="707" mass="76799">MTRTGKIFSWISGGILLLIAATVIFIMVYDWNRLKPMINEKVSTELQRPFAIRGDLGVNWFRQPDETGWRSWVPWPHIHAEDIVLGNPANIPGDSMVTLQRIDASLAPLALLHKEVRIPRIWLKQPNVSLLSLANGDNNWTFNLANTENTNDKQKPSDWSVSINDIVFDKGQIDFKDATLKADFHAVIDPLGKPLPFSEVTGNAGTGDKPAAKTEDKPQLNVPEYVFGWKVDGKYKGEPLIGTGKIGGMLSLKSSDNPFPVQADVRSGTTRVVLAGTLLDPMNLGELDLQLKFSGQSLGNLYGLTGVLLPNTPPYSTDGRLIARIHQEGGALFDYQNFNGKIGSSDIHGNLKYVAAKPRPKLSGDLTSKQLLFTDLAPLIGADSNKEKSNRGEKTRQPANKVLPVEPFETKSWGVMDADVRFSAKHIQHGKSLPVSDLNTHLVLDNGLLLMDPLSFGVASGRLNSTIRLDGSKTPMVGRIDMRARRFQLKQLLPDVEQMKSSKGQINGDVTLSGRGNSVAALLASSSGDLKILMNDGKISRSLMEILGLNVGNYIVSEIFGDDEVGINCVAADVNVKNGVATPRLFVFDTENAIINITGYVNFASEKIDLKIDPQSKGMRVLTLRSPLYVKGTFKNPDPGVEAGPLLVRGVAAVALGVLISPPAALLALASPSEGEENQCSSVLQKMKAEPKSKGHSQKKSVKRGDQ</sequence>
<reference evidence="4" key="1">
    <citation type="submission" date="2017-09" db="EMBL/GenBank/DDBJ databases">
        <title>FDA dAtabase for Regulatory Grade micrObial Sequences (FDA-ARGOS): Supporting development and validation of Infectious Disease Dx tests.</title>
        <authorList>
            <person name="Minogue T."/>
            <person name="Wolcott M."/>
            <person name="Wasieloski L."/>
            <person name="Aguilar W."/>
            <person name="Moore D."/>
            <person name="Tallon L.J."/>
            <person name="Sadzewicz L."/>
            <person name="Ott S."/>
            <person name="Zhao X."/>
            <person name="Nagaraj S."/>
            <person name="Vavikolanu K."/>
            <person name="Aluvathingal J."/>
            <person name="Nadendla S."/>
            <person name="Sichtig H."/>
        </authorList>
    </citation>
    <scope>NUCLEOTIDE SEQUENCE</scope>
    <source>
        <strain evidence="4">FDAARGOS_387</strain>
    </source>
</reference>
<dbReference type="EMBL" id="CAADJA010000002">
    <property type="protein sequence ID" value="VFS45326.1"/>
    <property type="molecule type" value="Genomic_DNA"/>
</dbReference>
<dbReference type="Proteomes" id="UP000224974">
    <property type="component" value="Unassembled WGS sequence"/>
</dbReference>
<feature type="transmembrane region" description="Helical" evidence="2">
    <location>
        <begin position="7"/>
        <end position="29"/>
    </location>
</feature>
<accession>A0A2C6D087</accession>
<protein>
    <submittedName>
        <fullName evidence="4">AsmA family protein</fullName>
    </submittedName>
    <submittedName>
        <fullName evidence="5">Putative assembly protein</fullName>
    </submittedName>
</protein>
<gene>
    <name evidence="4" type="ORF">CRN84_25060</name>
    <name evidence="5" type="ORF">NCTC12282_00198</name>
</gene>
<evidence type="ECO:0000313" key="5">
    <source>
        <dbReference type="EMBL" id="VFS45326.1"/>
    </source>
</evidence>
<dbReference type="RefSeq" id="WP_051323511.1">
    <property type="nucleotide sequence ID" value="NZ_CAADJA010000002.1"/>
</dbReference>
<organism evidence="4 6">
    <name type="scientific">Budvicia aquatica</name>
    <dbReference type="NCBI Taxonomy" id="82979"/>
    <lineage>
        <taxon>Bacteria</taxon>
        <taxon>Pseudomonadati</taxon>
        <taxon>Pseudomonadota</taxon>
        <taxon>Gammaproteobacteria</taxon>
        <taxon>Enterobacterales</taxon>
        <taxon>Budviciaceae</taxon>
        <taxon>Budvicia</taxon>
    </lineage>
</organism>
<evidence type="ECO:0000256" key="1">
    <source>
        <dbReference type="SAM" id="MobiDB-lite"/>
    </source>
</evidence>